<evidence type="ECO:0000313" key="2">
    <source>
        <dbReference type="EMBL" id="EGO23891.1"/>
    </source>
</evidence>
<dbReference type="KEGG" id="sla:SERLADRAFT_392465"/>
<organism evidence="3">
    <name type="scientific">Serpula lacrymans var. lacrymans (strain S7.9)</name>
    <name type="common">Dry rot fungus</name>
    <dbReference type="NCBI Taxonomy" id="578457"/>
    <lineage>
        <taxon>Eukaryota</taxon>
        <taxon>Fungi</taxon>
        <taxon>Dikarya</taxon>
        <taxon>Basidiomycota</taxon>
        <taxon>Agaricomycotina</taxon>
        <taxon>Agaricomycetes</taxon>
        <taxon>Agaricomycetidae</taxon>
        <taxon>Boletales</taxon>
        <taxon>Coniophorineae</taxon>
        <taxon>Serpulaceae</taxon>
        <taxon>Serpula</taxon>
    </lineage>
</organism>
<dbReference type="NCBIfam" id="NF041278">
    <property type="entry name" value="CmcJ_NvfI_EfuI"/>
    <property type="match status" value="1"/>
</dbReference>
<dbReference type="GeneID" id="18811554"/>
<dbReference type="OrthoDB" id="412788at2759"/>
<dbReference type="PANTHER" id="PTHR34598:SF3">
    <property type="entry name" value="OXIDOREDUCTASE AN1597"/>
    <property type="match status" value="1"/>
</dbReference>
<evidence type="ECO:0000256" key="1">
    <source>
        <dbReference type="ARBA" id="ARBA00023604"/>
    </source>
</evidence>
<protein>
    <recommendedName>
        <fullName evidence="4">Methyltransferase</fullName>
    </recommendedName>
</protein>
<dbReference type="AlphaFoldDB" id="F8NZ71"/>
<evidence type="ECO:0008006" key="4">
    <source>
        <dbReference type="Google" id="ProtNLM"/>
    </source>
</evidence>
<dbReference type="PANTHER" id="PTHR34598">
    <property type="entry name" value="BLL6449 PROTEIN"/>
    <property type="match status" value="1"/>
</dbReference>
<comment type="similarity">
    <text evidence="1">Belongs to the asaB hydroxylase/desaturase family.</text>
</comment>
<dbReference type="GO" id="GO:0016491">
    <property type="term" value="F:oxidoreductase activity"/>
    <property type="evidence" value="ECO:0007669"/>
    <property type="project" value="InterPro"/>
</dbReference>
<evidence type="ECO:0000313" key="3">
    <source>
        <dbReference type="Proteomes" id="UP000008064"/>
    </source>
</evidence>
<name>F8NZ71_SERL9</name>
<proteinExistence type="inferred from homology"/>
<dbReference type="Proteomes" id="UP000008064">
    <property type="component" value="Unassembled WGS sequence"/>
</dbReference>
<sequence>MATAAVLAPHDVHTSLNYFSATNDEAPYNYVQAPPPGVPKSNVGAESHPTVIHDIRGQEHTVGLDKTGFQFVKHVSEEKDFLDDAAIGAKYYKEVEELLKKEAGAKKVFIFDHTIRRNYKDQLGDNTRGPVQRVHIDQTFEASVQRVYRHLGDDAERLLKGRVRIINVWRPIGNPVAHNPLAVADYFSIDVDHDLVSTRHIYPDREGATFSVRYNPGHKWYFLADQRPDEVTLIKCFDSDVDKARLTPHSAFVDSTSPSDAPLRQSIEVRALVFDTE</sequence>
<dbReference type="InterPro" id="IPR044053">
    <property type="entry name" value="AsaB-like"/>
</dbReference>
<dbReference type="EMBL" id="GL945435">
    <property type="protein sequence ID" value="EGO23891.1"/>
    <property type="molecule type" value="Genomic_DNA"/>
</dbReference>
<dbReference type="RefSeq" id="XP_007319653.1">
    <property type="nucleotide sequence ID" value="XM_007319591.1"/>
</dbReference>
<accession>F8NZ71</accession>
<gene>
    <name evidence="2" type="ORF">SERLADRAFT_392465</name>
</gene>
<dbReference type="HOGENOM" id="CLU_042688_2_0_1"/>
<reference evidence="3" key="1">
    <citation type="journal article" date="2011" name="Science">
        <title>The plant cell wall-decomposing machinery underlies the functional diversity of forest fungi.</title>
        <authorList>
            <person name="Eastwood D.C."/>
            <person name="Floudas D."/>
            <person name="Binder M."/>
            <person name="Majcherczyk A."/>
            <person name="Schneider P."/>
            <person name="Aerts A."/>
            <person name="Asiegbu F.O."/>
            <person name="Baker S.E."/>
            <person name="Barry K."/>
            <person name="Bendiksby M."/>
            <person name="Blumentritt M."/>
            <person name="Coutinho P.M."/>
            <person name="Cullen D."/>
            <person name="de Vries R.P."/>
            <person name="Gathman A."/>
            <person name="Goodell B."/>
            <person name="Henrissat B."/>
            <person name="Ihrmark K."/>
            <person name="Kauserud H."/>
            <person name="Kohler A."/>
            <person name="LaButti K."/>
            <person name="Lapidus A."/>
            <person name="Lavin J.L."/>
            <person name="Lee Y.-H."/>
            <person name="Lindquist E."/>
            <person name="Lilly W."/>
            <person name="Lucas S."/>
            <person name="Morin E."/>
            <person name="Murat C."/>
            <person name="Oguiza J.A."/>
            <person name="Park J."/>
            <person name="Pisabarro A.G."/>
            <person name="Riley R."/>
            <person name="Rosling A."/>
            <person name="Salamov A."/>
            <person name="Schmidt O."/>
            <person name="Schmutz J."/>
            <person name="Skrede I."/>
            <person name="Stenlid J."/>
            <person name="Wiebenga A."/>
            <person name="Xie X."/>
            <person name="Kuees U."/>
            <person name="Hibbett D.S."/>
            <person name="Hoffmeister D."/>
            <person name="Hoegberg N."/>
            <person name="Martin F."/>
            <person name="Grigoriev I.V."/>
            <person name="Watkinson S.C."/>
        </authorList>
    </citation>
    <scope>NUCLEOTIDE SEQUENCE [LARGE SCALE GENOMIC DNA]</scope>
    <source>
        <strain evidence="3">S7.9</strain>
    </source>
</reference>